<comment type="caution">
    <text evidence="7">The sequence shown here is derived from an EMBL/GenBank/DDBJ whole genome shotgun (WGS) entry which is preliminary data.</text>
</comment>
<dbReference type="PANTHER" id="PTHR30086">
    <property type="entry name" value="ARGININE EXPORTER PROTEIN ARGO"/>
    <property type="match status" value="1"/>
</dbReference>
<dbReference type="PIRSF" id="PIRSF006324">
    <property type="entry name" value="LeuE"/>
    <property type="match status" value="1"/>
</dbReference>
<dbReference type="RefSeq" id="WP_408624737.1">
    <property type="nucleotide sequence ID" value="NZ_JBEQCT010000008.1"/>
</dbReference>
<reference evidence="7 8" key="1">
    <citation type="journal article" date="2013" name="Int. J. Syst. Evol. Microbiol.">
        <title>Celerinatantimonas yamalensis sp. nov., a cold-adapted diazotrophic bacterium from a cold permafrost brine.</title>
        <authorList>
            <person name="Shcherbakova V."/>
            <person name="Chuvilskaya N."/>
            <person name="Rivkina E."/>
            <person name="Demidov N."/>
            <person name="Uchaeva V."/>
            <person name="Suetin S."/>
            <person name="Suzina N."/>
            <person name="Gilichinsky D."/>
        </authorList>
    </citation>
    <scope>NUCLEOTIDE SEQUENCE [LARGE SCALE GENOMIC DNA]</scope>
    <source>
        <strain evidence="7 8">C7</strain>
    </source>
</reference>
<keyword evidence="8" id="KW-1185">Reference proteome</keyword>
<dbReference type="InterPro" id="IPR001123">
    <property type="entry name" value="LeuE-type"/>
</dbReference>
<evidence type="ECO:0000256" key="6">
    <source>
        <dbReference type="SAM" id="Phobius"/>
    </source>
</evidence>
<sequence>MEFHYLLTFIAVAALLVISPGPNGFLIAKTVSTSGRKAGFANVWGFVTAFYVHGTLSIFGISVFILHCAEAFTALKLLGAVYLIGLGVKAFICVAKTSEAVARPCGVSSSISLSMRDAYMEGFLTNMLNPKVSMFYLAAFPQFLTVNDSPVNAYMLVSAHATINFVWFSLMVLCLSSVKNVMDRPKTKKWLNMIAGTILMSFGVKLALLKP</sequence>
<dbReference type="Proteomes" id="UP001629953">
    <property type="component" value="Unassembled WGS sequence"/>
</dbReference>
<dbReference type="PANTHER" id="PTHR30086:SF20">
    <property type="entry name" value="ARGININE EXPORTER PROTEIN ARGO-RELATED"/>
    <property type="match status" value="1"/>
</dbReference>
<feature type="transmembrane region" description="Helical" evidence="6">
    <location>
        <begin position="151"/>
        <end position="178"/>
    </location>
</feature>
<evidence type="ECO:0000256" key="2">
    <source>
        <dbReference type="ARBA" id="ARBA00022475"/>
    </source>
</evidence>
<dbReference type="Pfam" id="PF01810">
    <property type="entry name" value="LysE"/>
    <property type="match status" value="1"/>
</dbReference>
<evidence type="ECO:0000256" key="4">
    <source>
        <dbReference type="ARBA" id="ARBA00022989"/>
    </source>
</evidence>
<gene>
    <name evidence="7" type="ORF">ABUE30_15470</name>
</gene>
<keyword evidence="4 6" id="KW-1133">Transmembrane helix</keyword>
<protein>
    <submittedName>
        <fullName evidence="7">LysE family translocator</fullName>
    </submittedName>
</protein>
<feature type="transmembrane region" description="Helical" evidence="6">
    <location>
        <begin position="190"/>
        <end position="209"/>
    </location>
</feature>
<evidence type="ECO:0000256" key="3">
    <source>
        <dbReference type="ARBA" id="ARBA00022692"/>
    </source>
</evidence>
<feature type="transmembrane region" description="Helical" evidence="6">
    <location>
        <begin position="6"/>
        <end position="28"/>
    </location>
</feature>
<keyword evidence="2" id="KW-1003">Cell membrane</keyword>
<comment type="subcellular location">
    <subcellularLocation>
        <location evidence="1">Cell membrane</location>
        <topology evidence="1">Multi-pass membrane protein</topology>
    </subcellularLocation>
</comment>
<evidence type="ECO:0000256" key="1">
    <source>
        <dbReference type="ARBA" id="ARBA00004651"/>
    </source>
</evidence>
<accession>A0ABW9GBR6</accession>
<feature type="transmembrane region" description="Helical" evidence="6">
    <location>
        <begin position="40"/>
        <end position="65"/>
    </location>
</feature>
<feature type="transmembrane region" description="Helical" evidence="6">
    <location>
        <begin position="118"/>
        <end position="139"/>
    </location>
</feature>
<proteinExistence type="predicted"/>
<organism evidence="7 8">
    <name type="scientific">Celerinatantimonas yamalensis</name>
    <dbReference type="NCBI Taxonomy" id="559956"/>
    <lineage>
        <taxon>Bacteria</taxon>
        <taxon>Pseudomonadati</taxon>
        <taxon>Pseudomonadota</taxon>
        <taxon>Gammaproteobacteria</taxon>
        <taxon>Celerinatantimonadaceae</taxon>
        <taxon>Celerinatantimonas</taxon>
    </lineage>
</organism>
<name>A0ABW9GBR6_9GAMM</name>
<keyword evidence="5 6" id="KW-0472">Membrane</keyword>
<feature type="transmembrane region" description="Helical" evidence="6">
    <location>
        <begin position="77"/>
        <end position="97"/>
    </location>
</feature>
<evidence type="ECO:0000313" key="8">
    <source>
        <dbReference type="Proteomes" id="UP001629953"/>
    </source>
</evidence>
<dbReference type="EMBL" id="JBEQCT010000008">
    <property type="protein sequence ID" value="MFM2486438.1"/>
    <property type="molecule type" value="Genomic_DNA"/>
</dbReference>
<keyword evidence="3 6" id="KW-0812">Transmembrane</keyword>
<evidence type="ECO:0000256" key="5">
    <source>
        <dbReference type="ARBA" id="ARBA00023136"/>
    </source>
</evidence>
<evidence type="ECO:0000313" key="7">
    <source>
        <dbReference type="EMBL" id="MFM2486438.1"/>
    </source>
</evidence>